<dbReference type="EnsemblFungi" id="PTTG_27983-t43_1">
    <property type="protein sequence ID" value="PTTG_27983-t43_1-p1"/>
    <property type="gene ID" value="PTTG_27983"/>
</dbReference>
<organism evidence="2">
    <name type="scientific">Puccinia triticina (isolate 1-1 / race 1 (BBBD))</name>
    <name type="common">Brown leaf rust fungus</name>
    <dbReference type="NCBI Taxonomy" id="630390"/>
    <lineage>
        <taxon>Eukaryota</taxon>
        <taxon>Fungi</taxon>
        <taxon>Dikarya</taxon>
        <taxon>Basidiomycota</taxon>
        <taxon>Pucciniomycotina</taxon>
        <taxon>Pucciniomycetes</taxon>
        <taxon>Pucciniales</taxon>
        <taxon>Pucciniaceae</taxon>
        <taxon>Puccinia</taxon>
    </lineage>
</organism>
<reference evidence="2" key="2">
    <citation type="submission" date="2016-05" db="EMBL/GenBank/DDBJ databases">
        <title>Comparative analysis highlights variable genome content of wheat rusts and divergence of the mating loci.</title>
        <authorList>
            <person name="Cuomo C.A."/>
            <person name="Bakkeren G."/>
            <person name="Szabo L."/>
            <person name="Khalil H."/>
            <person name="Joly D."/>
            <person name="Goldberg J."/>
            <person name="Young S."/>
            <person name="Zeng Q."/>
            <person name="Fellers J."/>
        </authorList>
    </citation>
    <scope>NUCLEOTIDE SEQUENCE [LARGE SCALE GENOMIC DNA]</scope>
    <source>
        <strain evidence="2">1-1 BBBD Race 1</strain>
    </source>
</reference>
<evidence type="ECO:0000313" key="2">
    <source>
        <dbReference type="EMBL" id="OAV91420.1"/>
    </source>
</evidence>
<evidence type="ECO:0000313" key="3">
    <source>
        <dbReference type="EnsemblFungi" id="PTTG_27983-t43_1-p1"/>
    </source>
</evidence>
<feature type="region of interest" description="Disordered" evidence="1">
    <location>
        <begin position="120"/>
        <end position="156"/>
    </location>
</feature>
<protein>
    <submittedName>
        <fullName evidence="2 3">Uncharacterized protein</fullName>
    </submittedName>
</protein>
<gene>
    <name evidence="2" type="ORF">PTTG_27983</name>
</gene>
<evidence type="ECO:0000256" key="1">
    <source>
        <dbReference type="SAM" id="MobiDB-lite"/>
    </source>
</evidence>
<feature type="compositionally biased region" description="Polar residues" evidence="1">
    <location>
        <begin position="120"/>
        <end position="131"/>
    </location>
</feature>
<accession>A0A180GFF9</accession>
<reference evidence="3" key="4">
    <citation type="submission" date="2025-05" db="UniProtKB">
        <authorList>
            <consortium name="EnsemblFungi"/>
        </authorList>
    </citation>
    <scope>IDENTIFICATION</scope>
    <source>
        <strain evidence="3">isolate 1-1 / race 1 (BBBD)</strain>
    </source>
</reference>
<reference evidence="3 4" key="3">
    <citation type="journal article" date="2017" name="G3 (Bethesda)">
        <title>Comparative analysis highlights variable genome content of wheat rusts and divergence of the mating loci.</title>
        <authorList>
            <person name="Cuomo C.A."/>
            <person name="Bakkeren G."/>
            <person name="Khalil H.B."/>
            <person name="Panwar V."/>
            <person name="Joly D."/>
            <person name="Linning R."/>
            <person name="Sakthikumar S."/>
            <person name="Song X."/>
            <person name="Adiconis X."/>
            <person name="Fan L."/>
            <person name="Goldberg J.M."/>
            <person name="Levin J.Z."/>
            <person name="Young S."/>
            <person name="Zeng Q."/>
            <person name="Anikster Y."/>
            <person name="Bruce M."/>
            <person name="Wang M."/>
            <person name="Yin C."/>
            <person name="McCallum B."/>
            <person name="Szabo L.J."/>
            <person name="Hulbert S."/>
            <person name="Chen X."/>
            <person name="Fellers J.P."/>
        </authorList>
    </citation>
    <scope>NUCLEOTIDE SEQUENCE</scope>
    <source>
        <strain evidence="3">isolate 1-1 / race 1 (BBBD)</strain>
        <strain evidence="4">Isolate 1-1 / race 1 (BBBD)</strain>
    </source>
</reference>
<dbReference type="Proteomes" id="UP000005240">
    <property type="component" value="Unassembled WGS sequence"/>
</dbReference>
<sequence>MQVPENATVDTPLAFGEDSHSGARLFNRPILENIDALPILGLTPSQLWLHPAKDSSKLVTIAAGQKAVGIRKGTALDADEWSLHGPPPSRCRTAGIQMRLGNCVVPARAFSLDIISPGKSQSPVATHVNRNSKQKEKQPTISWKSNWKRETESRED</sequence>
<proteinExistence type="predicted"/>
<feature type="compositionally biased region" description="Basic and acidic residues" evidence="1">
    <location>
        <begin position="147"/>
        <end position="156"/>
    </location>
</feature>
<dbReference type="AlphaFoldDB" id="A0A180GFF9"/>
<name>A0A180GFF9_PUCT1</name>
<keyword evidence="4" id="KW-1185">Reference proteome</keyword>
<dbReference type="EMBL" id="ADAS02000081">
    <property type="protein sequence ID" value="OAV91420.1"/>
    <property type="molecule type" value="Genomic_DNA"/>
</dbReference>
<evidence type="ECO:0000313" key="4">
    <source>
        <dbReference type="Proteomes" id="UP000005240"/>
    </source>
</evidence>
<reference evidence="2" key="1">
    <citation type="submission" date="2009-11" db="EMBL/GenBank/DDBJ databases">
        <authorList>
            <consortium name="The Broad Institute Genome Sequencing Platform"/>
            <person name="Ward D."/>
            <person name="Feldgarden M."/>
            <person name="Earl A."/>
            <person name="Young S.K."/>
            <person name="Zeng Q."/>
            <person name="Koehrsen M."/>
            <person name="Alvarado L."/>
            <person name="Berlin A."/>
            <person name="Bochicchio J."/>
            <person name="Borenstein D."/>
            <person name="Chapman S.B."/>
            <person name="Chen Z."/>
            <person name="Engels R."/>
            <person name="Freedman E."/>
            <person name="Gellesch M."/>
            <person name="Goldberg J."/>
            <person name="Griggs A."/>
            <person name="Gujja S."/>
            <person name="Heilman E."/>
            <person name="Heiman D."/>
            <person name="Hepburn T."/>
            <person name="Howarth C."/>
            <person name="Jen D."/>
            <person name="Larson L."/>
            <person name="Lewis B."/>
            <person name="Mehta T."/>
            <person name="Park D."/>
            <person name="Pearson M."/>
            <person name="Roberts A."/>
            <person name="Saif S."/>
            <person name="Shea T."/>
            <person name="Shenoy N."/>
            <person name="Sisk P."/>
            <person name="Stolte C."/>
            <person name="Sykes S."/>
            <person name="Thomson T."/>
            <person name="Walk T."/>
            <person name="White J."/>
            <person name="Yandava C."/>
            <person name="Izard J."/>
            <person name="Baranova O.V."/>
            <person name="Blanton J.M."/>
            <person name="Tanner A.C."/>
            <person name="Dewhirst F.E."/>
            <person name="Haas B."/>
            <person name="Nusbaum C."/>
            <person name="Birren B."/>
        </authorList>
    </citation>
    <scope>NUCLEOTIDE SEQUENCE [LARGE SCALE GENOMIC DNA]</scope>
    <source>
        <strain evidence="2">1-1 BBBD Race 1</strain>
    </source>
</reference>
<dbReference type="VEuPathDB" id="FungiDB:PTTG_27983"/>